<feature type="domain" description="FAS1-like dehydratase" evidence="1">
    <location>
        <begin position="24"/>
        <end position="85"/>
    </location>
</feature>
<reference evidence="2 3" key="1">
    <citation type="submission" date="2021-03" db="EMBL/GenBank/DDBJ databases">
        <title>Sequencing the genomes of 1000 actinobacteria strains.</title>
        <authorList>
            <person name="Klenk H.-P."/>
        </authorList>
    </citation>
    <scope>NUCLEOTIDE SEQUENCE [LARGE SCALE GENOMIC DNA]</scope>
    <source>
        <strain evidence="2 3">DSM 44580</strain>
    </source>
</reference>
<dbReference type="CDD" id="cd03441">
    <property type="entry name" value="R_hydratase_like"/>
    <property type="match status" value="1"/>
</dbReference>
<dbReference type="Gene3D" id="3.10.129.10">
    <property type="entry name" value="Hotdog Thioesterase"/>
    <property type="match status" value="1"/>
</dbReference>
<dbReference type="SUPFAM" id="SSF54637">
    <property type="entry name" value="Thioesterase/thiol ester dehydrase-isomerase"/>
    <property type="match status" value="1"/>
</dbReference>
<evidence type="ECO:0000313" key="3">
    <source>
        <dbReference type="Proteomes" id="UP001519363"/>
    </source>
</evidence>
<name>A0ABS5A731_9PSEU</name>
<protein>
    <submittedName>
        <fullName evidence="2">Acyl dehydratase</fullName>
    </submittedName>
</protein>
<organism evidence="2 3">
    <name type="scientific">Crossiella equi</name>
    <dbReference type="NCBI Taxonomy" id="130796"/>
    <lineage>
        <taxon>Bacteria</taxon>
        <taxon>Bacillati</taxon>
        <taxon>Actinomycetota</taxon>
        <taxon>Actinomycetes</taxon>
        <taxon>Pseudonocardiales</taxon>
        <taxon>Pseudonocardiaceae</taxon>
        <taxon>Crossiella</taxon>
    </lineage>
</organism>
<evidence type="ECO:0000313" key="2">
    <source>
        <dbReference type="EMBL" id="MBP2472403.1"/>
    </source>
</evidence>
<dbReference type="InterPro" id="IPR029069">
    <property type="entry name" value="HotDog_dom_sf"/>
</dbReference>
<dbReference type="RefSeq" id="WP_086787871.1">
    <property type="nucleotide sequence ID" value="NZ_JAGIOO010000001.1"/>
</dbReference>
<sequence length="233" mass="24773">MSTYLVRPSAIRRFAESVRSPGVTPPTFAMAAVLPAMLEVLRVNGFGTSTVVHRAQSLTLHRPIRIGDELASSARLREVRTVRGASTTRVEVDLHDADAAPVCSARATLLVDPPPTDPGPETGPPEPVVRMSLRREDVERYAEASGHPAALAQDLLVLGLALSRLTELASLTGFDAVFPHPVRVVGADPLLVHATGSGLSVHHRGRQAVSVTNLCWSWRSGPLVAARRGAEAG</sequence>
<proteinExistence type="predicted"/>
<gene>
    <name evidence="2" type="ORF">JOF53_001275</name>
</gene>
<dbReference type="InterPro" id="IPR039569">
    <property type="entry name" value="FAS1-like_DH_region"/>
</dbReference>
<dbReference type="EMBL" id="JAGIOO010000001">
    <property type="protein sequence ID" value="MBP2472403.1"/>
    <property type="molecule type" value="Genomic_DNA"/>
</dbReference>
<accession>A0ABS5A731</accession>
<dbReference type="Proteomes" id="UP001519363">
    <property type="component" value="Unassembled WGS sequence"/>
</dbReference>
<keyword evidence="3" id="KW-1185">Reference proteome</keyword>
<dbReference type="Pfam" id="PF13452">
    <property type="entry name" value="FAS1_DH_region"/>
    <property type="match status" value="1"/>
</dbReference>
<comment type="caution">
    <text evidence="2">The sequence shown here is derived from an EMBL/GenBank/DDBJ whole genome shotgun (WGS) entry which is preliminary data.</text>
</comment>
<evidence type="ECO:0000259" key="1">
    <source>
        <dbReference type="Pfam" id="PF13452"/>
    </source>
</evidence>